<keyword evidence="3" id="KW-1185">Reference proteome</keyword>
<protein>
    <recommendedName>
        <fullName evidence="1">HTH luxR-type domain-containing protein</fullName>
    </recommendedName>
</protein>
<dbReference type="Pfam" id="PF00196">
    <property type="entry name" value="GerE"/>
    <property type="match status" value="1"/>
</dbReference>
<dbReference type="EMBL" id="QHHQ01000004">
    <property type="protein sequence ID" value="RAH99894.1"/>
    <property type="molecule type" value="Genomic_DNA"/>
</dbReference>
<dbReference type="GO" id="GO:0006355">
    <property type="term" value="P:regulation of DNA-templated transcription"/>
    <property type="evidence" value="ECO:0007669"/>
    <property type="project" value="InterPro"/>
</dbReference>
<accession>A0A8B2NJU2</accession>
<dbReference type="SMART" id="SM00421">
    <property type="entry name" value="HTH_LUXR"/>
    <property type="match status" value="1"/>
</dbReference>
<dbReference type="AlphaFoldDB" id="A0A8B2NJU2"/>
<dbReference type="Gene3D" id="1.10.10.10">
    <property type="entry name" value="Winged helix-like DNA-binding domain superfamily/Winged helix DNA-binding domain"/>
    <property type="match status" value="1"/>
</dbReference>
<gene>
    <name evidence="2" type="ORF">DLJ53_19325</name>
</gene>
<dbReference type="InterPro" id="IPR000792">
    <property type="entry name" value="Tscrpt_reg_LuxR_C"/>
</dbReference>
<dbReference type="InterPro" id="IPR016032">
    <property type="entry name" value="Sig_transdc_resp-reg_C-effctor"/>
</dbReference>
<dbReference type="Proteomes" id="UP000249590">
    <property type="component" value="Unassembled WGS sequence"/>
</dbReference>
<dbReference type="OrthoDB" id="5497412at2"/>
<dbReference type="SUPFAM" id="SSF46894">
    <property type="entry name" value="C-terminal effector domain of the bipartite response regulators"/>
    <property type="match status" value="1"/>
</dbReference>
<comment type="caution">
    <text evidence="2">The sequence shown here is derived from an EMBL/GenBank/DDBJ whole genome shotgun (WGS) entry which is preliminary data.</text>
</comment>
<evidence type="ECO:0000313" key="3">
    <source>
        <dbReference type="Proteomes" id="UP000249590"/>
    </source>
</evidence>
<proteinExistence type="predicted"/>
<sequence length="229" mass="24061">MNVIPFPQKADFVAVAVPGYDGLDDGTGARGATGLAPGTPGRCGSIVARLMRGLLQCDAASARRLIATGLFAYGGPDGVRPVGAAVERRLADLAESQARGVRCNVVIGDVQAMLVVETFPDPDGAERHGLIVRPLVPAPWTTAALMDTFSVTQREADIALGLLAGLSINAIAKRFALRSTTVRQYLKSIYLKTGTSSQAQLVALLNGAFADARTGEWPVREDDLSETGR</sequence>
<name>A0A8B2NJU2_9HYPH</name>
<dbReference type="InterPro" id="IPR036388">
    <property type="entry name" value="WH-like_DNA-bd_sf"/>
</dbReference>
<dbReference type="GO" id="GO:0003677">
    <property type="term" value="F:DNA binding"/>
    <property type="evidence" value="ECO:0007669"/>
    <property type="project" value="InterPro"/>
</dbReference>
<organism evidence="2 3">
    <name type="scientific">Acuticoccus sediminis</name>
    <dbReference type="NCBI Taxonomy" id="2184697"/>
    <lineage>
        <taxon>Bacteria</taxon>
        <taxon>Pseudomonadati</taxon>
        <taxon>Pseudomonadota</taxon>
        <taxon>Alphaproteobacteria</taxon>
        <taxon>Hyphomicrobiales</taxon>
        <taxon>Amorphaceae</taxon>
        <taxon>Acuticoccus</taxon>
    </lineage>
</organism>
<feature type="domain" description="HTH luxR-type" evidence="1">
    <location>
        <begin position="148"/>
        <end position="205"/>
    </location>
</feature>
<evidence type="ECO:0000259" key="1">
    <source>
        <dbReference type="SMART" id="SM00421"/>
    </source>
</evidence>
<dbReference type="RefSeq" id="WP_111348263.1">
    <property type="nucleotide sequence ID" value="NZ_QHHQ01000004.1"/>
</dbReference>
<reference evidence="2 3" key="1">
    <citation type="submission" date="2018-05" db="EMBL/GenBank/DDBJ databases">
        <title>Acuticoccus sediminis sp. nov., isolated from deep-sea sediment of Indian Ocean.</title>
        <authorList>
            <person name="Liu X."/>
            <person name="Lai Q."/>
            <person name="Du Y."/>
            <person name="Sun F."/>
            <person name="Zhang X."/>
            <person name="Wang S."/>
            <person name="Shao Z."/>
        </authorList>
    </citation>
    <scope>NUCLEOTIDE SEQUENCE [LARGE SCALE GENOMIC DNA]</scope>
    <source>
        <strain evidence="2 3">PTG4-2</strain>
    </source>
</reference>
<evidence type="ECO:0000313" key="2">
    <source>
        <dbReference type="EMBL" id="RAH99894.1"/>
    </source>
</evidence>